<dbReference type="SMART" id="SM00220">
    <property type="entry name" value="S_TKc"/>
    <property type="match status" value="1"/>
</dbReference>
<comment type="cofactor">
    <cofactor evidence="9">
        <name>Mg(2+)</name>
        <dbReference type="ChEBI" id="CHEBI:18420"/>
    </cofactor>
</comment>
<dbReference type="PANTHER" id="PTHR24055">
    <property type="entry name" value="MITOGEN-ACTIVATED PROTEIN KINASE"/>
    <property type="match status" value="1"/>
</dbReference>
<dbReference type="FunFam" id="3.30.200.20:FF:000961">
    <property type="entry name" value="Mitogen-activated protein kinase"/>
    <property type="match status" value="1"/>
</dbReference>
<feature type="binding site" evidence="8">
    <location>
        <position position="127"/>
    </location>
    <ligand>
        <name>ATP</name>
        <dbReference type="ChEBI" id="CHEBI:30616"/>
    </ligand>
</feature>
<reference evidence="12" key="1">
    <citation type="submission" date="2016-11" db="UniProtKB">
        <authorList>
            <consortium name="WormBaseParasite"/>
        </authorList>
    </citation>
    <scope>IDENTIFICATION</scope>
</reference>
<dbReference type="Gene3D" id="1.10.510.10">
    <property type="entry name" value="Transferase(Phosphotransferase) domain 1"/>
    <property type="match status" value="1"/>
</dbReference>
<dbReference type="EC" id="2.7.11.24" evidence="9"/>
<evidence type="ECO:0000256" key="5">
    <source>
        <dbReference type="ARBA" id="ARBA00022840"/>
    </source>
</evidence>
<keyword evidence="5 8" id="KW-0067">ATP-binding</keyword>
<keyword evidence="9" id="KW-0460">Magnesium</keyword>
<evidence type="ECO:0000313" key="11">
    <source>
        <dbReference type="Proteomes" id="UP000095280"/>
    </source>
</evidence>
<evidence type="ECO:0000256" key="8">
    <source>
        <dbReference type="PROSITE-ProRule" id="PRU10141"/>
    </source>
</evidence>
<dbReference type="InterPro" id="IPR011009">
    <property type="entry name" value="Kinase-like_dom_sf"/>
</dbReference>
<evidence type="ECO:0000256" key="4">
    <source>
        <dbReference type="ARBA" id="ARBA00022777"/>
    </source>
</evidence>
<keyword evidence="1 9" id="KW-0723">Serine/threonine-protein kinase</keyword>
<comment type="catalytic activity">
    <reaction evidence="7">
        <text>L-seryl-[protein] + ATP = O-phospho-L-seryl-[protein] + ADP + H(+)</text>
        <dbReference type="Rhea" id="RHEA:17989"/>
        <dbReference type="Rhea" id="RHEA-COMP:9863"/>
        <dbReference type="Rhea" id="RHEA-COMP:11604"/>
        <dbReference type="ChEBI" id="CHEBI:15378"/>
        <dbReference type="ChEBI" id="CHEBI:29999"/>
        <dbReference type="ChEBI" id="CHEBI:30616"/>
        <dbReference type="ChEBI" id="CHEBI:83421"/>
        <dbReference type="ChEBI" id="CHEBI:456216"/>
        <dbReference type="EC" id="2.7.11.24"/>
    </reaction>
</comment>
<evidence type="ECO:0000256" key="9">
    <source>
        <dbReference type="RuleBase" id="RU361165"/>
    </source>
</evidence>
<dbReference type="InterPro" id="IPR003527">
    <property type="entry name" value="MAP_kinase_CS"/>
</dbReference>
<dbReference type="SUPFAM" id="SSF56112">
    <property type="entry name" value="Protein kinase-like (PK-like)"/>
    <property type="match status" value="1"/>
</dbReference>
<dbReference type="GO" id="GO:0106310">
    <property type="term" value="F:protein serine kinase activity"/>
    <property type="evidence" value="ECO:0007669"/>
    <property type="project" value="RHEA"/>
</dbReference>
<dbReference type="AlphaFoldDB" id="A0A1I8ITY6"/>
<proteinExistence type="inferred from homology"/>
<dbReference type="FunFam" id="1.10.510.10:FF:000040">
    <property type="entry name" value="Mitogen-activated protein kinase"/>
    <property type="match status" value="1"/>
</dbReference>
<name>A0A1I8ITY6_9PLAT</name>
<evidence type="ECO:0000256" key="6">
    <source>
        <dbReference type="ARBA" id="ARBA00047592"/>
    </source>
</evidence>
<dbReference type="PROSITE" id="PS00108">
    <property type="entry name" value="PROTEIN_KINASE_ST"/>
    <property type="match status" value="1"/>
</dbReference>
<evidence type="ECO:0000256" key="7">
    <source>
        <dbReference type="ARBA" id="ARBA00048312"/>
    </source>
</evidence>
<dbReference type="Gene3D" id="3.30.200.20">
    <property type="entry name" value="Phosphorylase Kinase, domain 1"/>
    <property type="match status" value="1"/>
</dbReference>
<keyword evidence="2 9" id="KW-0808">Transferase</keyword>
<keyword evidence="11" id="KW-1185">Reference proteome</keyword>
<dbReference type="InterPro" id="IPR050117">
    <property type="entry name" value="MAPK"/>
</dbReference>
<accession>A0A1I8ITY6</accession>
<sequence length="588" mass="66200">MSLAALAVGHRRNGSNGSRKLFYDASSQQTLFPIPQQQQQHQHQILPAPGSMMVAPGPPVAVGSLSGSGSTGPGSVMNPYFGASRLPHIIPPLCPVNVMHEKPIGYGAFGVVWTVVDPRDGRKLALKKIPNVFHNVIAAKRAFRELNFLYHVRHENVVSIVSVLEEPNFPFEIYLLCDLMQTDLHRIIVSPQPLSADHVKIFLYQLLRGLKFLHSANILHRDIKPGNLLVNSDCKLKICDFGLARVDDPNSQAARSLTLEVVTQYYRAPELLMGAQEYSAAIDIWSAGCIFAELLSRSILFQASNPLSQLDLIMDLLGTPDLSDLTSACTAARRYILRLPKRRPKLATTIWSMSQTVTEDALHLLEHMLMFNPKQRSTAASALSHPYLDEARLRYHSCMCTCCPRPTSSAYQHQRHACLQHQPHLMQQHHPEPVCLTPMSDNEELAITDVHAARLKLADLVMRINQLDPRNRTMPLLLNRQAVNFRGFLKPISRRQQAAPRPPRLRSLVPLPAALRPPALEFSLANRQDDEIWPFIRHYDFRLVQEPSDLLFDLSQYRVNRQARVPTEVAQILRKEPVDRTAAELFTA</sequence>
<dbReference type="Proteomes" id="UP000095280">
    <property type="component" value="Unplaced"/>
</dbReference>
<keyword evidence="4 9" id="KW-0418">Kinase</keyword>
<dbReference type="InterPro" id="IPR000719">
    <property type="entry name" value="Prot_kinase_dom"/>
</dbReference>
<evidence type="ECO:0000256" key="3">
    <source>
        <dbReference type="ARBA" id="ARBA00022741"/>
    </source>
</evidence>
<evidence type="ECO:0000256" key="1">
    <source>
        <dbReference type="ARBA" id="ARBA00022527"/>
    </source>
</evidence>
<evidence type="ECO:0000256" key="2">
    <source>
        <dbReference type="ARBA" id="ARBA00022679"/>
    </source>
</evidence>
<comment type="similarity">
    <text evidence="9">Belongs to the protein kinase superfamily. Ser/Thr protein kinase family. MAP kinase subfamily.</text>
</comment>
<evidence type="ECO:0000259" key="10">
    <source>
        <dbReference type="PROSITE" id="PS50011"/>
    </source>
</evidence>
<dbReference type="GO" id="GO:0004707">
    <property type="term" value="F:MAP kinase activity"/>
    <property type="evidence" value="ECO:0007669"/>
    <property type="project" value="UniProtKB-EC"/>
</dbReference>
<dbReference type="PROSITE" id="PS00107">
    <property type="entry name" value="PROTEIN_KINASE_ATP"/>
    <property type="match status" value="1"/>
</dbReference>
<dbReference type="GO" id="GO:0005524">
    <property type="term" value="F:ATP binding"/>
    <property type="evidence" value="ECO:0007669"/>
    <property type="project" value="UniProtKB-UniRule"/>
</dbReference>
<dbReference type="PROSITE" id="PS50011">
    <property type="entry name" value="PROTEIN_KINASE_DOM"/>
    <property type="match status" value="1"/>
</dbReference>
<dbReference type="PROSITE" id="PS01351">
    <property type="entry name" value="MAPK"/>
    <property type="match status" value="1"/>
</dbReference>
<feature type="domain" description="Protein kinase" evidence="10">
    <location>
        <begin position="98"/>
        <end position="388"/>
    </location>
</feature>
<evidence type="ECO:0000313" key="12">
    <source>
        <dbReference type="WBParaSite" id="maker-uti_cns_0016185-snap-gene-0.2-mRNA-1"/>
    </source>
</evidence>
<keyword evidence="3 8" id="KW-0547">Nucleotide-binding</keyword>
<dbReference type="WBParaSite" id="maker-uti_cns_0016185-snap-gene-0.2-mRNA-1">
    <property type="protein sequence ID" value="maker-uti_cns_0016185-snap-gene-0.2-mRNA-1"/>
    <property type="gene ID" value="maker-uti_cns_0016185-snap-gene-0.2"/>
</dbReference>
<comment type="catalytic activity">
    <reaction evidence="6 9">
        <text>L-threonyl-[protein] + ATP = O-phospho-L-threonyl-[protein] + ADP + H(+)</text>
        <dbReference type="Rhea" id="RHEA:46608"/>
        <dbReference type="Rhea" id="RHEA-COMP:11060"/>
        <dbReference type="Rhea" id="RHEA-COMP:11605"/>
        <dbReference type="ChEBI" id="CHEBI:15378"/>
        <dbReference type="ChEBI" id="CHEBI:30013"/>
        <dbReference type="ChEBI" id="CHEBI:30616"/>
        <dbReference type="ChEBI" id="CHEBI:61977"/>
        <dbReference type="ChEBI" id="CHEBI:456216"/>
        <dbReference type="EC" id="2.7.11.24"/>
    </reaction>
</comment>
<comment type="activity regulation">
    <text evidence="9">Activated by threonine and tyrosine phosphorylation.</text>
</comment>
<dbReference type="InterPro" id="IPR017441">
    <property type="entry name" value="Protein_kinase_ATP_BS"/>
</dbReference>
<dbReference type="InterPro" id="IPR008271">
    <property type="entry name" value="Ser/Thr_kinase_AS"/>
</dbReference>
<dbReference type="Pfam" id="PF00069">
    <property type="entry name" value="Pkinase"/>
    <property type="match status" value="1"/>
</dbReference>
<organism evidence="11 12">
    <name type="scientific">Macrostomum lignano</name>
    <dbReference type="NCBI Taxonomy" id="282301"/>
    <lineage>
        <taxon>Eukaryota</taxon>
        <taxon>Metazoa</taxon>
        <taxon>Spiralia</taxon>
        <taxon>Lophotrochozoa</taxon>
        <taxon>Platyhelminthes</taxon>
        <taxon>Rhabditophora</taxon>
        <taxon>Macrostomorpha</taxon>
        <taxon>Macrostomida</taxon>
        <taxon>Macrostomidae</taxon>
        <taxon>Macrostomum</taxon>
    </lineage>
</organism>
<protein>
    <recommendedName>
        <fullName evidence="9">Mitogen-activated protein kinase</fullName>
        <ecNumber evidence="9">2.7.11.24</ecNumber>
    </recommendedName>
</protein>